<dbReference type="EMBL" id="UINC01082900">
    <property type="protein sequence ID" value="SVC28085.1"/>
    <property type="molecule type" value="Genomic_DNA"/>
</dbReference>
<organism evidence="2">
    <name type="scientific">marine metagenome</name>
    <dbReference type="NCBI Taxonomy" id="408172"/>
    <lineage>
        <taxon>unclassified sequences</taxon>
        <taxon>metagenomes</taxon>
        <taxon>ecological metagenomes</taxon>
    </lineage>
</organism>
<evidence type="ECO:0000256" key="1">
    <source>
        <dbReference type="SAM" id="Phobius"/>
    </source>
</evidence>
<evidence type="ECO:0000313" key="2">
    <source>
        <dbReference type="EMBL" id="SVC28085.1"/>
    </source>
</evidence>
<protein>
    <submittedName>
        <fullName evidence="2">Uncharacterized protein</fullName>
    </submittedName>
</protein>
<dbReference type="AlphaFoldDB" id="A0A382KX19"/>
<keyword evidence="1" id="KW-1133">Transmembrane helix</keyword>
<feature type="transmembrane region" description="Helical" evidence="1">
    <location>
        <begin position="6"/>
        <end position="26"/>
    </location>
</feature>
<keyword evidence="1" id="KW-0472">Membrane</keyword>
<proteinExistence type="predicted"/>
<keyword evidence="1" id="KW-0812">Transmembrane</keyword>
<reference evidence="2" key="1">
    <citation type="submission" date="2018-05" db="EMBL/GenBank/DDBJ databases">
        <authorList>
            <person name="Lanie J.A."/>
            <person name="Ng W.-L."/>
            <person name="Kazmierczak K.M."/>
            <person name="Andrzejewski T.M."/>
            <person name="Davidsen T.M."/>
            <person name="Wayne K.J."/>
            <person name="Tettelin H."/>
            <person name="Glass J.I."/>
            <person name="Rusch D."/>
            <person name="Podicherti R."/>
            <person name="Tsui H.-C.T."/>
            <person name="Winkler M.E."/>
        </authorList>
    </citation>
    <scope>NUCLEOTIDE SEQUENCE</scope>
</reference>
<gene>
    <name evidence="2" type="ORF">METZ01_LOCUS280939</name>
</gene>
<accession>A0A382KX19</accession>
<sequence length="36" mass="4241">MKGLTVHLMPFAIYINIIFVLGYLFYPKFSFAIESR</sequence>
<name>A0A382KX19_9ZZZZ</name>
<feature type="non-terminal residue" evidence="2">
    <location>
        <position position="36"/>
    </location>
</feature>